<dbReference type="InterPro" id="IPR053204">
    <property type="entry name" value="Oxopyrrolidines_Biosynth-assoc"/>
</dbReference>
<dbReference type="EMBL" id="JAGSXJ010000002">
    <property type="protein sequence ID" value="KAH6695383.1"/>
    <property type="molecule type" value="Genomic_DNA"/>
</dbReference>
<reference evidence="1" key="1">
    <citation type="journal article" date="2021" name="Nat. Commun.">
        <title>Genetic determinants of endophytism in the Arabidopsis root mycobiome.</title>
        <authorList>
            <person name="Mesny F."/>
            <person name="Miyauchi S."/>
            <person name="Thiergart T."/>
            <person name="Pickel B."/>
            <person name="Atanasova L."/>
            <person name="Karlsson M."/>
            <person name="Huettel B."/>
            <person name="Barry K.W."/>
            <person name="Haridas S."/>
            <person name="Chen C."/>
            <person name="Bauer D."/>
            <person name="Andreopoulos W."/>
            <person name="Pangilinan J."/>
            <person name="LaButti K."/>
            <person name="Riley R."/>
            <person name="Lipzen A."/>
            <person name="Clum A."/>
            <person name="Drula E."/>
            <person name="Henrissat B."/>
            <person name="Kohler A."/>
            <person name="Grigoriev I.V."/>
            <person name="Martin F.M."/>
            <person name="Hacquard S."/>
        </authorList>
    </citation>
    <scope>NUCLEOTIDE SEQUENCE</scope>
    <source>
        <strain evidence="1">MPI-SDFR-AT-0117</strain>
    </source>
</reference>
<accession>A0A9P8VMM9</accession>
<dbReference type="AlphaFoldDB" id="A0A9P8VMM9"/>
<organism evidence="1 2">
    <name type="scientific">Plectosphaerella plurivora</name>
    <dbReference type="NCBI Taxonomy" id="936078"/>
    <lineage>
        <taxon>Eukaryota</taxon>
        <taxon>Fungi</taxon>
        <taxon>Dikarya</taxon>
        <taxon>Ascomycota</taxon>
        <taxon>Pezizomycotina</taxon>
        <taxon>Sordariomycetes</taxon>
        <taxon>Hypocreomycetidae</taxon>
        <taxon>Glomerellales</taxon>
        <taxon>Plectosphaerellaceae</taxon>
        <taxon>Plectosphaerella</taxon>
    </lineage>
</organism>
<sequence length="335" mass="37199">MQLGTRRLSRDCCLLVFKRHPTTHRPLQLRGRQLHVHTSCHYRGALRRFPSDITDNRATFTTTRFFNMTTCQLNFKPDDTSYDDGAVFATIQPFLEGGDATLAETAKSIAATLPGPPDERGSDEHYSLYNLFIALAKQIPADDPALVKLVGVVEQLSQSPKTALKETTDGVEKLRTLHTLGWNLRDAFNPPFGNINPPTKAEIAGYTNLNAFMALLWSRGLIEGYDFALWQLRSAFEEDVADKEEATQLAAAAAYWAIHAGSRLRQLVLDPPKLSGPEERSLSAGDKFGGASGYSEERWAFWIKAFEARADGSDVDAKLAKRAVSILKGLEPSRW</sequence>
<protein>
    <submittedName>
        <fullName evidence="1">Uncharacterized protein</fullName>
    </submittedName>
</protein>
<dbReference type="InterPro" id="IPR022085">
    <property type="entry name" value="OpdG"/>
</dbReference>
<name>A0A9P8VMM9_9PEZI</name>
<evidence type="ECO:0000313" key="2">
    <source>
        <dbReference type="Proteomes" id="UP000770015"/>
    </source>
</evidence>
<dbReference type="OrthoDB" id="3350591at2759"/>
<gene>
    <name evidence="1" type="ORF">F5X68DRAFT_198355</name>
</gene>
<dbReference type="PANTHER" id="PTHR38797">
    <property type="entry name" value="NUCLEAR PORE COMPLEX PROTEIN NUP85-RELATED"/>
    <property type="match status" value="1"/>
</dbReference>
<keyword evidence="2" id="KW-1185">Reference proteome</keyword>
<dbReference type="PANTHER" id="PTHR38797:SF4">
    <property type="entry name" value="NUCLEAR PORE COMPLEX PROTEIN NUP85"/>
    <property type="match status" value="1"/>
</dbReference>
<dbReference type="Proteomes" id="UP000770015">
    <property type="component" value="Unassembled WGS sequence"/>
</dbReference>
<dbReference type="Pfam" id="PF12311">
    <property type="entry name" value="DUF3632"/>
    <property type="match status" value="1"/>
</dbReference>
<evidence type="ECO:0000313" key="1">
    <source>
        <dbReference type="EMBL" id="KAH6695383.1"/>
    </source>
</evidence>
<comment type="caution">
    <text evidence="1">The sequence shown here is derived from an EMBL/GenBank/DDBJ whole genome shotgun (WGS) entry which is preliminary data.</text>
</comment>
<proteinExistence type="predicted"/>